<keyword evidence="6" id="KW-1185">Reference proteome</keyword>
<sequence>MAGSYNDCSPEQSPTIWLCHEGGEATSRLPAWLTAYERETVAKFSGPRKREYLASRWLIRQAIAGASGQSASSCSPVDGRPVHSGTPAGWRLSLSHSHGLSACATSQHSPIGLDIEPCQRHPQWQKVTRRWFTTQEQQWLLRDDNPETFLKVWTLKEAWLKATERGIADNLQTLEVGPGFELLGDRQEQGWQAWCCIAEGFLVTLVYRMPVQSRDLQPPKLVLLTAPPDDFSLVRPDNLAGSDVAVLHAPIHTKQERRNQSR</sequence>
<evidence type="ECO:0000256" key="1">
    <source>
        <dbReference type="ARBA" id="ARBA00010990"/>
    </source>
</evidence>
<dbReference type="GO" id="GO:0019878">
    <property type="term" value="P:lysine biosynthetic process via aminoadipic acid"/>
    <property type="evidence" value="ECO:0007669"/>
    <property type="project" value="TreeGrafter"/>
</dbReference>
<dbReference type="InterPro" id="IPR008278">
    <property type="entry name" value="4-PPantetheinyl_Trfase_dom"/>
</dbReference>
<feature type="domain" description="4'-phosphopantetheinyl transferase N-terminal" evidence="4">
    <location>
        <begin position="37"/>
        <end position="105"/>
    </location>
</feature>
<dbReference type="GO" id="GO:0000287">
    <property type="term" value="F:magnesium ion binding"/>
    <property type="evidence" value="ECO:0007669"/>
    <property type="project" value="InterPro"/>
</dbReference>
<evidence type="ECO:0000259" key="3">
    <source>
        <dbReference type="Pfam" id="PF01648"/>
    </source>
</evidence>
<dbReference type="STRING" id="1874317.BKP64_14550"/>
<gene>
    <name evidence="5" type="ORF">BKP64_14550</name>
</gene>
<dbReference type="PANTHER" id="PTHR12215:SF10">
    <property type="entry name" value="L-AMINOADIPATE-SEMIALDEHYDE DEHYDROGENASE-PHOSPHOPANTETHEINYL TRANSFERASE"/>
    <property type="match status" value="1"/>
</dbReference>
<accession>A0A1D9GP43</accession>
<dbReference type="Proteomes" id="UP000177445">
    <property type="component" value="Chromosome"/>
</dbReference>
<organism evidence="5 6">
    <name type="scientific">Marinobacter salinus</name>
    <dbReference type="NCBI Taxonomy" id="1874317"/>
    <lineage>
        <taxon>Bacteria</taxon>
        <taxon>Pseudomonadati</taxon>
        <taxon>Pseudomonadota</taxon>
        <taxon>Gammaproteobacteria</taxon>
        <taxon>Pseudomonadales</taxon>
        <taxon>Marinobacteraceae</taxon>
        <taxon>Marinobacter</taxon>
    </lineage>
</organism>
<dbReference type="Pfam" id="PF17837">
    <property type="entry name" value="4PPT_N"/>
    <property type="match status" value="1"/>
</dbReference>
<dbReference type="Gene3D" id="3.90.470.20">
    <property type="entry name" value="4'-phosphopantetheinyl transferase domain"/>
    <property type="match status" value="1"/>
</dbReference>
<evidence type="ECO:0000256" key="2">
    <source>
        <dbReference type="ARBA" id="ARBA00022679"/>
    </source>
</evidence>
<dbReference type="RefSeq" id="WP_070971619.1">
    <property type="nucleotide sequence ID" value="NZ_CP017715.1"/>
</dbReference>
<dbReference type="InterPro" id="IPR050559">
    <property type="entry name" value="P-Pant_transferase_sf"/>
</dbReference>
<feature type="domain" description="4'-phosphopantetheinyl transferase" evidence="3">
    <location>
        <begin position="110"/>
        <end position="177"/>
    </location>
</feature>
<protein>
    <submittedName>
        <fullName evidence="5">4'-phosphopantetheinyl transferase</fullName>
    </submittedName>
</protein>
<comment type="similarity">
    <text evidence="1">Belongs to the P-Pant transferase superfamily. Gsp/Sfp/HetI/AcpT family.</text>
</comment>
<dbReference type="GO" id="GO:0008897">
    <property type="term" value="F:holo-[acyl-carrier-protein] synthase activity"/>
    <property type="evidence" value="ECO:0007669"/>
    <property type="project" value="InterPro"/>
</dbReference>
<evidence type="ECO:0000313" key="6">
    <source>
        <dbReference type="Proteomes" id="UP000177445"/>
    </source>
</evidence>
<evidence type="ECO:0000313" key="5">
    <source>
        <dbReference type="EMBL" id="AOY89291.1"/>
    </source>
</evidence>
<dbReference type="KEGG" id="msq:BKP64_14550"/>
<dbReference type="GO" id="GO:0005829">
    <property type="term" value="C:cytosol"/>
    <property type="evidence" value="ECO:0007669"/>
    <property type="project" value="TreeGrafter"/>
</dbReference>
<dbReference type="OrthoDB" id="9808281at2"/>
<dbReference type="InterPro" id="IPR037143">
    <property type="entry name" value="4-PPantetheinyl_Trfase_dom_sf"/>
</dbReference>
<dbReference type="SUPFAM" id="SSF56214">
    <property type="entry name" value="4'-phosphopantetheinyl transferase"/>
    <property type="match status" value="2"/>
</dbReference>
<dbReference type="InterPro" id="IPR041354">
    <property type="entry name" value="4PPT_N"/>
</dbReference>
<keyword evidence="2 5" id="KW-0808">Transferase</keyword>
<evidence type="ECO:0000259" key="4">
    <source>
        <dbReference type="Pfam" id="PF17837"/>
    </source>
</evidence>
<proteinExistence type="inferred from homology"/>
<dbReference type="EMBL" id="CP017715">
    <property type="protein sequence ID" value="AOY89291.1"/>
    <property type="molecule type" value="Genomic_DNA"/>
</dbReference>
<dbReference type="AlphaFoldDB" id="A0A1D9GP43"/>
<dbReference type="PANTHER" id="PTHR12215">
    <property type="entry name" value="PHOSPHOPANTETHEINE TRANSFERASE"/>
    <property type="match status" value="1"/>
</dbReference>
<dbReference type="Pfam" id="PF01648">
    <property type="entry name" value="ACPS"/>
    <property type="match status" value="1"/>
</dbReference>
<reference evidence="5 6" key="1">
    <citation type="submission" date="2016-10" db="EMBL/GenBank/DDBJ databases">
        <title>Marinobacter salinus sp. nov., a moderately halophilic bacterium isolated from a tidal flat environment.</title>
        <authorList>
            <person name="Park S.-J."/>
        </authorList>
    </citation>
    <scope>NUCLEOTIDE SEQUENCE [LARGE SCALE GENOMIC DNA]</scope>
    <source>
        <strain evidence="5 6">Hb8</strain>
    </source>
</reference>
<name>A0A1D9GP43_9GAMM</name>